<feature type="binding site" evidence="7">
    <location>
        <position position="147"/>
    </location>
    <ligand>
        <name>(2S)-2-hydroxy-3-oxobutyl phosphate</name>
        <dbReference type="ChEBI" id="CHEBI:58830"/>
    </ligand>
</feature>
<dbReference type="STRING" id="45496.SAMN04488079_1067"/>
<dbReference type="Gene3D" id="3.40.50.960">
    <property type="entry name" value="Lumazine/riboflavin synthase"/>
    <property type="match status" value="1"/>
</dbReference>
<dbReference type="InterPro" id="IPR036467">
    <property type="entry name" value="LS/RS_sf"/>
</dbReference>
<sequence>MFYLPGAFYLHEETDLADIHGAGVRDDIDGNGFRVGIVVSRFNSEICTALLNACVDQLKASNVQEQDIQVLSVPGALEIPMVMHELALKGNCDGLVALGCIIRGETYHFEIVANESARACTDIQIGTGIPLANAILTTENEEQAKDRMIIKGREAALVIIEMIQTLKSLHSE</sequence>
<evidence type="ECO:0000256" key="5">
    <source>
        <dbReference type="ARBA" id="ARBA00022679"/>
    </source>
</evidence>
<dbReference type="GO" id="GO:0000906">
    <property type="term" value="F:6,7-dimethyl-8-ribityllumazine synthase activity"/>
    <property type="evidence" value="ECO:0007669"/>
    <property type="project" value="UniProtKB-UniRule"/>
</dbReference>
<dbReference type="GO" id="GO:0009349">
    <property type="term" value="C:riboflavin synthase complex"/>
    <property type="evidence" value="ECO:0007669"/>
    <property type="project" value="UniProtKB-UniRule"/>
</dbReference>
<keyword evidence="9" id="KW-1185">Reference proteome</keyword>
<dbReference type="InterPro" id="IPR002180">
    <property type="entry name" value="LS/RS"/>
</dbReference>
<dbReference type="Pfam" id="PF00885">
    <property type="entry name" value="DMRL_synthase"/>
    <property type="match status" value="1"/>
</dbReference>
<dbReference type="EMBL" id="FOSH01000006">
    <property type="protein sequence ID" value="SFK17408.1"/>
    <property type="molecule type" value="Genomic_DNA"/>
</dbReference>
<proteinExistence type="inferred from homology"/>
<evidence type="ECO:0000256" key="4">
    <source>
        <dbReference type="ARBA" id="ARBA00022619"/>
    </source>
</evidence>
<reference evidence="9" key="1">
    <citation type="submission" date="2016-10" db="EMBL/GenBank/DDBJ databases">
        <authorList>
            <person name="Varghese N."/>
            <person name="Submissions S."/>
        </authorList>
    </citation>
    <scope>NUCLEOTIDE SEQUENCE [LARGE SCALE GENOMIC DNA]</scope>
    <source>
        <strain evidence="9">DSM 11578</strain>
    </source>
</reference>
<dbReference type="AlphaFoldDB" id="A0A1I3XCW5"/>
<dbReference type="PANTHER" id="PTHR21058">
    <property type="entry name" value="6,7-DIMETHYL-8-RIBITYLLUMAZINE SYNTHASE DMRL SYNTHASE LUMAZINE SYNTHASE"/>
    <property type="match status" value="1"/>
</dbReference>
<accession>A0A1I3XCW5</accession>
<feature type="binding site" evidence="7">
    <location>
        <begin position="76"/>
        <end position="78"/>
    </location>
    <ligand>
        <name>5-amino-6-(D-ribitylamino)uracil</name>
        <dbReference type="ChEBI" id="CHEBI:15934"/>
    </ligand>
</feature>
<feature type="binding site" evidence="7">
    <location>
        <begin position="105"/>
        <end position="106"/>
    </location>
    <ligand>
        <name>(2S)-2-hydroxy-3-oxobutyl phosphate</name>
        <dbReference type="ChEBI" id="CHEBI:58830"/>
    </ligand>
</feature>
<comment type="catalytic activity">
    <reaction evidence="6 7">
        <text>(2S)-2-hydroxy-3-oxobutyl phosphate + 5-amino-6-(D-ribitylamino)uracil = 6,7-dimethyl-8-(1-D-ribityl)lumazine + phosphate + 2 H2O + H(+)</text>
        <dbReference type="Rhea" id="RHEA:26152"/>
        <dbReference type="ChEBI" id="CHEBI:15377"/>
        <dbReference type="ChEBI" id="CHEBI:15378"/>
        <dbReference type="ChEBI" id="CHEBI:15934"/>
        <dbReference type="ChEBI" id="CHEBI:43474"/>
        <dbReference type="ChEBI" id="CHEBI:58201"/>
        <dbReference type="ChEBI" id="CHEBI:58830"/>
        <dbReference type="EC" id="2.5.1.78"/>
    </reaction>
</comment>
<dbReference type="EC" id="2.5.1.78" evidence="3 7"/>
<dbReference type="HAMAP" id="MF_00178">
    <property type="entry name" value="Lumazine_synth"/>
    <property type="match status" value="1"/>
</dbReference>
<evidence type="ECO:0000256" key="7">
    <source>
        <dbReference type="HAMAP-Rule" id="MF_00178"/>
    </source>
</evidence>
<dbReference type="UniPathway" id="UPA00275">
    <property type="reaction ID" value="UER00404"/>
</dbReference>
<feature type="binding site" evidence="7">
    <location>
        <begin position="100"/>
        <end position="102"/>
    </location>
    <ligand>
        <name>5-amino-6-(D-ribitylamino)uracil</name>
        <dbReference type="ChEBI" id="CHEBI:15934"/>
    </ligand>
</feature>
<gene>
    <name evidence="7" type="primary">ribH</name>
    <name evidence="8" type="ORF">SAMN04488079_1067</name>
</gene>
<dbReference type="InterPro" id="IPR034964">
    <property type="entry name" value="LS"/>
</dbReference>
<comment type="similarity">
    <text evidence="2 7">Belongs to the DMRL synthase family.</text>
</comment>
<name>A0A1I3XCW5_9GAMM</name>
<evidence type="ECO:0000256" key="1">
    <source>
        <dbReference type="ARBA" id="ARBA00004917"/>
    </source>
</evidence>
<dbReference type="CDD" id="cd09209">
    <property type="entry name" value="Lumazine_synthase-I"/>
    <property type="match status" value="1"/>
</dbReference>
<dbReference type="Proteomes" id="UP000198924">
    <property type="component" value="Unassembled WGS sequence"/>
</dbReference>
<feature type="binding site" evidence="7">
    <location>
        <position position="133"/>
    </location>
    <ligand>
        <name>5-amino-6-(D-ribitylamino)uracil</name>
        <dbReference type="ChEBI" id="CHEBI:15934"/>
    </ligand>
</feature>
<comment type="pathway">
    <text evidence="1 7">Cofactor biosynthesis; riboflavin biosynthesis; riboflavin from 2-hydroxy-3-oxobutyl phosphate and 5-amino-6-(D-ribitylamino)uracil: step 1/2.</text>
</comment>
<organism evidence="8 9">
    <name type="scientific">Methylophaga sulfidovorans</name>
    <dbReference type="NCBI Taxonomy" id="45496"/>
    <lineage>
        <taxon>Bacteria</taxon>
        <taxon>Pseudomonadati</taxon>
        <taxon>Pseudomonadota</taxon>
        <taxon>Gammaproteobacteria</taxon>
        <taxon>Thiotrichales</taxon>
        <taxon>Piscirickettsiaceae</taxon>
        <taxon>Methylophaga</taxon>
    </lineage>
</organism>
<protein>
    <recommendedName>
        <fullName evidence="3 7">6,7-dimethyl-8-ribityllumazine synthase</fullName>
        <shortName evidence="7">DMRL synthase</shortName>
        <shortName evidence="7">LS</shortName>
        <shortName evidence="7">Lumazine synthase</shortName>
        <ecNumber evidence="3 7">2.5.1.78</ecNumber>
    </recommendedName>
</protein>
<evidence type="ECO:0000256" key="6">
    <source>
        <dbReference type="ARBA" id="ARBA00048785"/>
    </source>
</evidence>
<keyword evidence="5 7" id="KW-0808">Transferase</keyword>
<dbReference type="GO" id="GO:0005829">
    <property type="term" value="C:cytosol"/>
    <property type="evidence" value="ECO:0007669"/>
    <property type="project" value="TreeGrafter"/>
</dbReference>
<dbReference type="PANTHER" id="PTHR21058:SF0">
    <property type="entry name" value="6,7-DIMETHYL-8-RIBITYLLUMAZINE SYNTHASE"/>
    <property type="match status" value="1"/>
</dbReference>
<evidence type="ECO:0000313" key="8">
    <source>
        <dbReference type="EMBL" id="SFK17408.1"/>
    </source>
</evidence>
<dbReference type="SUPFAM" id="SSF52121">
    <property type="entry name" value="Lumazine synthase"/>
    <property type="match status" value="1"/>
</dbReference>
<feature type="binding site" evidence="7">
    <location>
        <position position="42"/>
    </location>
    <ligand>
        <name>5-amino-6-(D-ribitylamino)uracil</name>
        <dbReference type="ChEBI" id="CHEBI:15934"/>
    </ligand>
</feature>
<dbReference type="NCBIfam" id="TIGR00114">
    <property type="entry name" value="lumazine-synth"/>
    <property type="match status" value="1"/>
</dbReference>
<evidence type="ECO:0000256" key="3">
    <source>
        <dbReference type="ARBA" id="ARBA00012664"/>
    </source>
</evidence>
<dbReference type="GO" id="GO:0009231">
    <property type="term" value="P:riboflavin biosynthetic process"/>
    <property type="evidence" value="ECO:0007669"/>
    <property type="project" value="UniProtKB-UniRule"/>
</dbReference>
<keyword evidence="4 7" id="KW-0686">Riboflavin biosynthesis</keyword>
<evidence type="ECO:0000256" key="2">
    <source>
        <dbReference type="ARBA" id="ARBA00007424"/>
    </source>
</evidence>
<comment type="subunit">
    <text evidence="7">Forms an icosahedral capsid composed of 60 subunits, arranged as a dodecamer of pentamers.</text>
</comment>
<feature type="active site" description="Proton donor" evidence="7">
    <location>
        <position position="108"/>
    </location>
</feature>
<comment type="function">
    <text evidence="7">Catalyzes the formation of 6,7-dimethyl-8-ribityllumazine by condensation of 5-amino-6-(D-ribitylamino)uracil with 3,4-dihydroxy-2-butanone 4-phosphate. This is the penultimate step in the biosynthesis of riboflavin.</text>
</comment>
<evidence type="ECO:0000313" key="9">
    <source>
        <dbReference type="Proteomes" id="UP000198924"/>
    </source>
</evidence>